<dbReference type="SUPFAM" id="SSF50978">
    <property type="entry name" value="WD40 repeat-like"/>
    <property type="match status" value="1"/>
</dbReference>
<dbReference type="InParanoid" id="A0A1S3FQY0"/>
<dbReference type="SMART" id="SM00320">
    <property type="entry name" value="WD40"/>
    <property type="match status" value="3"/>
</dbReference>
<evidence type="ECO:0000256" key="2">
    <source>
        <dbReference type="ARBA" id="ARBA00022737"/>
    </source>
</evidence>
<proteinExistence type="predicted"/>
<dbReference type="OrthoDB" id="63265at2759"/>
<keyword evidence="1" id="KW-0853">WD repeat</keyword>
<dbReference type="Gene3D" id="2.130.10.10">
    <property type="entry name" value="YVTN repeat-like/Quinoprotein amine dehydrogenase"/>
    <property type="match status" value="1"/>
</dbReference>
<reference evidence="4" key="1">
    <citation type="submission" date="2025-08" db="UniProtKB">
        <authorList>
            <consortium name="RefSeq"/>
        </authorList>
    </citation>
    <scope>IDENTIFICATION</scope>
    <source>
        <tissue evidence="4">Kidney</tissue>
    </source>
</reference>
<protein>
    <submittedName>
        <fullName evidence="4">F-box/WD repeat-containing protein 12-like</fullName>
    </submittedName>
</protein>
<gene>
    <name evidence="4" type="primary">LOC105990981</name>
</gene>
<dbReference type="Pfam" id="PF00400">
    <property type="entry name" value="WD40"/>
    <property type="match status" value="1"/>
</dbReference>
<evidence type="ECO:0000313" key="3">
    <source>
        <dbReference type="Proteomes" id="UP000081671"/>
    </source>
</evidence>
<dbReference type="AlphaFoldDB" id="A0A1S3FQY0"/>
<evidence type="ECO:0000313" key="4">
    <source>
        <dbReference type="RefSeq" id="XP_012878986.1"/>
    </source>
</evidence>
<dbReference type="InterPro" id="IPR015943">
    <property type="entry name" value="WD40/YVTN_repeat-like_dom_sf"/>
</dbReference>
<dbReference type="FunCoup" id="A0A1S3FQY0">
    <property type="interactions" value="11"/>
</dbReference>
<dbReference type="PANTHER" id="PTHR44019">
    <property type="entry name" value="WD REPEAT-CONTAINING PROTEIN 55"/>
    <property type="match status" value="1"/>
</dbReference>
<dbReference type="GeneID" id="105990981"/>
<dbReference type="STRING" id="10020.ENSDORP00000026895"/>
<organism evidence="3 4">
    <name type="scientific">Dipodomys ordii</name>
    <name type="common">Ord's kangaroo rat</name>
    <dbReference type="NCBI Taxonomy" id="10020"/>
    <lineage>
        <taxon>Eukaryota</taxon>
        <taxon>Metazoa</taxon>
        <taxon>Chordata</taxon>
        <taxon>Craniata</taxon>
        <taxon>Vertebrata</taxon>
        <taxon>Euteleostomi</taxon>
        <taxon>Mammalia</taxon>
        <taxon>Eutheria</taxon>
        <taxon>Euarchontoglires</taxon>
        <taxon>Glires</taxon>
        <taxon>Rodentia</taxon>
        <taxon>Castorimorpha</taxon>
        <taxon>Heteromyidae</taxon>
        <taxon>Dipodomyinae</taxon>
        <taxon>Dipodomys</taxon>
    </lineage>
</organism>
<dbReference type="InterPro" id="IPR050505">
    <property type="entry name" value="WDR55/POC1"/>
</dbReference>
<dbReference type="InterPro" id="IPR001680">
    <property type="entry name" value="WD40_rpt"/>
</dbReference>
<dbReference type="KEGG" id="dord:105990981"/>
<dbReference type="Proteomes" id="UP000081671">
    <property type="component" value="Unplaced"/>
</dbReference>
<evidence type="ECO:0000256" key="1">
    <source>
        <dbReference type="ARBA" id="ARBA00022574"/>
    </source>
</evidence>
<dbReference type="PANTHER" id="PTHR44019:SF17">
    <property type="entry name" value="F-BOX_WD REPEAT-CONTAINING PROTEIN 12"/>
    <property type="match status" value="1"/>
</dbReference>
<keyword evidence="3" id="KW-1185">Reference proteome</keyword>
<dbReference type="RefSeq" id="XP_012878986.1">
    <property type="nucleotide sequence ID" value="XM_013023532.1"/>
</dbReference>
<sequence>MVPGTQTWKQYYLSRSELEFRVESGRPEDFVYKTIAGHTGQINQLAYVSTNEYRFDGTEKSVVCTVSADCTVRAWDLCEGTEIWSSPAQPAPLVNLVTYPQQQLVITVDTEGLIKVWGAETGCEGASFSLLNSCAAVEAYDQPENPFLLVVCARGNLYTLLVPQLKMVSKVTTLLHTSLGFSGSPDRQWVIIFPKDLELGPQVFDIESLLDPLEEEPVCTVLPVSLTFKACWAPVEAARLIVMHRNCDCTQMMVTTFELKADKSRGRVTTLVQQIVSFSLPDTMMPPYLMQSHGSQVILLACGSKLVLFTIYGHHLTTFQDHQRSITSLWVDANQVISSSLDLSLRIYTWNKENKIPALRSCYHLLGGSHRWANGFILVKSDSRSIVAVEDRSNGISILRSYCFKVRHN</sequence>
<dbReference type="InterPro" id="IPR036322">
    <property type="entry name" value="WD40_repeat_dom_sf"/>
</dbReference>
<name>A0A1S3FQY0_DIPOR</name>
<keyword evidence="2" id="KW-0677">Repeat</keyword>
<accession>A0A1S3FQY0</accession>